<reference evidence="2" key="1">
    <citation type="submission" date="2016-11" db="UniProtKB">
        <authorList>
            <consortium name="WormBaseParasite"/>
        </authorList>
    </citation>
    <scope>IDENTIFICATION</scope>
</reference>
<keyword evidence="1" id="KW-1185">Reference proteome</keyword>
<evidence type="ECO:0000313" key="1">
    <source>
        <dbReference type="Proteomes" id="UP000095283"/>
    </source>
</evidence>
<proteinExistence type="predicted"/>
<evidence type="ECO:0000313" key="2">
    <source>
        <dbReference type="WBParaSite" id="Hba_13609"/>
    </source>
</evidence>
<organism evidence="1 2">
    <name type="scientific">Heterorhabditis bacteriophora</name>
    <name type="common">Entomopathogenic nematode worm</name>
    <dbReference type="NCBI Taxonomy" id="37862"/>
    <lineage>
        <taxon>Eukaryota</taxon>
        <taxon>Metazoa</taxon>
        <taxon>Ecdysozoa</taxon>
        <taxon>Nematoda</taxon>
        <taxon>Chromadorea</taxon>
        <taxon>Rhabditida</taxon>
        <taxon>Rhabditina</taxon>
        <taxon>Rhabditomorpha</taxon>
        <taxon>Strongyloidea</taxon>
        <taxon>Heterorhabditidae</taxon>
        <taxon>Heterorhabditis</taxon>
    </lineage>
</organism>
<dbReference type="Proteomes" id="UP000095283">
    <property type="component" value="Unplaced"/>
</dbReference>
<protein>
    <submittedName>
        <fullName evidence="2">Uncharacterized protein</fullName>
    </submittedName>
</protein>
<dbReference type="AlphaFoldDB" id="A0A1I7X893"/>
<accession>A0A1I7X893</accession>
<dbReference type="WBParaSite" id="Hba_13609">
    <property type="protein sequence ID" value="Hba_13609"/>
    <property type="gene ID" value="Hba_13609"/>
</dbReference>
<name>A0A1I7X893_HETBA</name>
<sequence>MATDVASVLTVIGNAIRCPAHFLSNSEIRQQFSSMFFGQVQDKNVEAPPRRRSERLENPWISLLLTVHEKDQPQSPLLANNYVKRHSTIAIC</sequence>